<reference evidence="11 12" key="1">
    <citation type="submission" date="2016-12" db="EMBL/GenBank/DDBJ databases">
        <title>Study of bacterial adaptation to deep sea.</title>
        <authorList>
            <person name="Song J."/>
            <person name="Yoshizawa S."/>
            <person name="Kogure K."/>
        </authorList>
    </citation>
    <scope>NUCLEOTIDE SEQUENCE [LARGE SCALE GENOMIC DNA]</scope>
    <source>
        <strain evidence="11 12">SAORIC-165</strain>
    </source>
</reference>
<dbReference type="GO" id="GO:0008519">
    <property type="term" value="F:ammonium channel activity"/>
    <property type="evidence" value="ECO:0007669"/>
    <property type="project" value="InterPro"/>
</dbReference>
<evidence type="ECO:0000256" key="3">
    <source>
        <dbReference type="ARBA" id="ARBA00022448"/>
    </source>
</evidence>
<dbReference type="InterPro" id="IPR001905">
    <property type="entry name" value="Ammonium_transpt"/>
</dbReference>
<keyword evidence="6 8" id="KW-0472">Membrane</keyword>
<evidence type="ECO:0000256" key="2">
    <source>
        <dbReference type="ARBA" id="ARBA00005887"/>
    </source>
</evidence>
<dbReference type="AlphaFoldDB" id="A0A2S7U6Y0"/>
<feature type="transmembrane region" description="Helical" evidence="8">
    <location>
        <begin position="129"/>
        <end position="150"/>
    </location>
</feature>
<dbReference type="PANTHER" id="PTHR43029:SF10">
    <property type="entry name" value="AMMONIUM TRANSPORTER MEP2"/>
    <property type="match status" value="1"/>
</dbReference>
<evidence type="ECO:0000259" key="10">
    <source>
        <dbReference type="Pfam" id="PF00909"/>
    </source>
</evidence>
<evidence type="ECO:0000313" key="11">
    <source>
        <dbReference type="EMBL" id="PQJ30300.1"/>
    </source>
</evidence>
<evidence type="ECO:0000256" key="4">
    <source>
        <dbReference type="ARBA" id="ARBA00022692"/>
    </source>
</evidence>
<protein>
    <recommendedName>
        <fullName evidence="8">Ammonium transporter</fullName>
    </recommendedName>
</protein>
<gene>
    <name evidence="11" type="ORF">BSZ32_08535</name>
</gene>
<keyword evidence="9" id="KW-0732">Signal</keyword>
<keyword evidence="5 8" id="KW-1133">Transmembrane helix</keyword>
<dbReference type="Proteomes" id="UP000239907">
    <property type="component" value="Unassembled WGS sequence"/>
</dbReference>
<dbReference type="InterPro" id="IPR029020">
    <property type="entry name" value="Ammonium/urea_transptr"/>
</dbReference>
<comment type="subcellular location">
    <subcellularLocation>
        <location evidence="8">Cell membrane</location>
        <topology evidence="8">Multi-pass membrane protein</topology>
    </subcellularLocation>
    <subcellularLocation>
        <location evidence="1">Membrane</location>
        <topology evidence="1">Multi-pass membrane protein</topology>
    </subcellularLocation>
</comment>
<feature type="domain" description="Ammonium transporter AmtB-like" evidence="10">
    <location>
        <begin position="39"/>
        <end position="432"/>
    </location>
</feature>
<dbReference type="OrthoDB" id="9814202at2"/>
<evidence type="ECO:0000256" key="5">
    <source>
        <dbReference type="ARBA" id="ARBA00022989"/>
    </source>
</evidence>
<dbReference type="Gene3D" id="1.10.3430.10">
    <property type="entry name" value="Ammonium transporter AmtB like domains"/>
    <property type="match status" value="1"/>
</dbReference>
<evidence type="ECO:0000256" key="8">
    <source>
        <dbReference type="RuleBase" id="RU362002"/>
    </source>
</evidence>
<accession>A0A2S7U6Y0</accession>
<evidence type="ECO:0000256" key="1">
    <source>
        <dbReference type="ARBA" id="ARBA00004141"/>
    </source>
</evidence>
<feature type="signal peptide" evidence="9">
    <location>
        <begin position="1"/>
        <end position="26"/>
    </location>
</feature>
<feature type="transmembrane region" description="Helical" evidence="8">
    <location>
        <begin position="257"/>
        <end position="276"/>
    </location>
</feature>
<dbReference type="SUPFAM" id="SSF111352">
    <property type="entry name" value="Ammonium transporter"/>
    <property type="match status" value="1"/>
</dbReference>
<feature type="transmembrane region" description="Helical" evidence="8">
    <location>
        <begin position="288"/>
        <end position="306"/>
    </location>
</feature>
<organism evidence="11 12">
    <name type="scientific">Rubritalea profundi</name>
    <dbReference type="NCBI Taxonomy" id="1658618"/>
    <lineage>
        <taxon>Bacteria</taxon>
        <taxon>Pseudomonadati</taxon>
        <taxon>Verrucomicrobiota</taxon>
        <taxon>Verrucomicrobiia</taxon>
        <taxon>Verrucomicrobiales</taxon>
        <taxon>Rubritaleaceae</taxon>
        <taxon>Rubritalea</taxon>
    </lineage>
</organism>
<feature type="transmembrane region" description="Helical" evidence="8">
    <location>
        <begin position="191"/>
        <end position="213"/>
    </location>
</feature>
<feature type="transmembrane region" description="Helical" evidence="8">
    <location>
        <begin position="157"/>
        <end position="179"/>
    </location>
</feature>
<feature type="transmembrane region" description="Helical" evidence="8">
    <location>
        <begin position="225"/>
        <end position="245"/>
    </location>
</feature>
<keyword evidence="4 8" id="KW-0812">Transmembrane</keyword>
<name>A0A2S7U6Y0_9BACT</name>
<dbReference type="EMBL" id="MQWA01000001">
    <property type="protein sequence ID" value="PQJ30300.1"/>
    <property type="molecule type" value="Genomic_DNA"/>
</dbReference>
<feature type="transmembrane region" description="Helical" evidence="8">
    <location>
        <begin position="382"/>
        <end position="405"/>
    </location>
</feature>
<feature type="transmembrane region" description="Helical" evidence="8">
    <location>
        <begin position="344"/>
        <end position="362"/>
    </location>
</feature>
<feature type="chain" id="PRO_5015765431" description="Ammonium transporter" evidence="9">
    <location>
        <begin position="27"/>
        <end position="435"/>
    </location>
</feature>
<dbReference type="InterPro" id="IPR024041">
    <property type="entry name" value="NH4_transpt_AmtB-like_dom"/>
</dbReference>
<dbReference type="Pfam" id="PF00909">
    <property type="entry name" value="Ammonium_transp"/>
    <property type="match status" value="1"/>
</dbReference>
<feature type="transmembrane region" description="Helical" evidence="8">
    <location>
        <begin position="72"/>
        <end position="95"/>
    </location>
</feature>
<evidence type="ECO:0000313" key="12">
    <source>
        <dbReference type="Proteomes" id="UP000239907"/>
    </source>
</evidence>
<evidence type="ECO:0000256" key="9">
    <source>
        <dbReference type="SAM" id="SignalP"/>
    </source>
</evidence>
<dbReference type="GO" id="GO:0005886">
    <property type="term" value="C:plasma membrane"/>
    <property type="evidence" value="ECO:0007669"/>
    <property type="project" value="UniProtKB-SubCell"/>
</dbReference>
<keyword evidence="12" id="KW-1185">Reference proteome</keyword>
<keyword evidence="3 8" id="KW-0813">Transport</keyword>
<keyword evidence="7 8" id="KW-0924">Ammonia transport</keyword>
<feature type="transmembrane region" description="Helical" evidence="8">
    <location>
        <begin position="39"/>
        <end position="60"/>
    </location>
</feature>
<dbReference type="NCBIfam" id="TIGR00836">
    <property type="entry name" value="amt"/>
    <property type="match status" value="1"/>
</dbReference>
<feature type="transmembrane region" description="Helical" evidence="8">
    <location>
        <begin position="312"/>
        <end position="332"/>
    </location>
</feature>
<dbReference type="PANTHER" id="PTHR43029">
    <property type="entry name" value="AMMONIUM TRANSPORTER MEP2"/>
    <property type="match status" value="1"/>
</dbReference>
<sequence length="435" mass="45538">MNPLTPFRRLLTATFLFLGTTATSLAGDAEAVINSGDTAWILTATALVLFMTMPGLALFYGGLVRSKNVLSVMAQCAGIACLASVLWVVALYSLAFKGGDGGWIGNLDAAFLNGVTTKTSAGGEIPETLWVMFQMTFAIITPALYIGAVVERMKFSAIMLFTAFWLVLVYTPVTHWVWGGGWLYEMGVQDLAGGIVVHATAGVSALIMAIMLGKRRGFPEHPHPPHNPGMVYIGAGMLWVGWFGFNAGSQVGASQAAGMSMLVTHLSAATAGLVWALLERTLNGKASLVGLVTGLIAGLATITPASGNVGPMGAIAIGTIAAVVCYFAINLIRSKLKIDDSLDVFAVHGVGGILGTILLAFFGQKCLGGLGNLKPMGEQLGIQLTGLGVTIVWSAVATVIIMIVVKKTIGIRVSEEEEDRGLDLTDHGESGYSEL</sequence>
<proteinExistence type="inferred from homology"/>
<comment type="similarity">
    <text evidence="2 8">Belongs to the ammonia transporter channel (TC 1.A.11.2) family.</text>
</comment>
<evidence type="ECO:0000256" key="6">
    <source>
        <dbReference type="ARBA" id="ARBA00023136"/>
    </source>
</evidence>
<comment type="caution">
    <text evidence="11">The sequence shown here is derived from an EMBL/GenBank/DDBJ whole genome shotgun (WGS) entry which is preliminary data.</text>
</comment>
<evidence type="ECO:0000256" key="7">
    <source>
        <dbReference type="ARBA" id="ARBA00023177"/>
    </source>
</evidence>